<dbReference type="Proteomes" id="UP001209885">
    <property type="component" value="Unassembled WGS sequence"/>
</dbReference>
<sequence>MKRLKNKIAVITVRDLDLERTIAIQMIKTEALIYATNYIKANSVHPGFIWTPMVENHLKILEGEFEENKKLVRYIPIVTREPDDI</sequence>
<reference evidence="1 2" key="1">
    <citation type="submission" date="2022-11" db="EMBL/GenBank/DDBJ databases">
        <title>The characterization of three novel Bacteroidetes species and genomic analysis of their roles in tidal elemental geochemical cycles.</title>
        <authorList>
            <person name="Ma K."/>
        </authorList>
    </citation>
    <scope>NUCLEOTIDE SEQUENCE [LARGE SCALE GENOMIC DNA]</scope>
    <source>
        <strain evidence="1 2">M17</strain>
    </source>
</reference>
<dbReference type="SUPFAM" id="SSF51735">
    <property type="entry name" value="NAD(P)-binding Rossmann-fold domains"/>
    <property type="match status" value="1"/>
</dbReference>
<gene>
    <name evidence="1" type="ORF">OO013_08075</name>
</gene>
<dbReference type="EMBL" id="JAPFQN010000005">
    <property type="protein sequence ID" value="MCX2743818.1"/>
    <property type="molecule type" value="Genomic_DNA"/>
</dbReference>
<organism evidence="1 2">
    <name type="scientific">Mangrovivirga halotolerans</name>
    <dbReference type="NCBI Taxonomy" id="2993936"/>
    <lineage>
        <taxon>Bacteria</taxon>
        <taxon>Pseudomonadati</taxon>
        <taxon>Bacteroidota</taxon>
        <taxon>Cytophagia</taxon>
        <taxon>Cytophagales</taxon>
        <taxon>Mangrovivirgaceae</taxon>
        <taxon>Mangrovivirga</taxon>
    </lineage>
</organism>
<evidence type="ECO:0000313" key="2">
    <source>
        <dbReference type="Proteomes" id="UP001209885"/>
    </source>
</evidence>
<evidence type="ECO:0000313" key="1">
    <source>
        <dbReference type="EMBL" id="MCX2743818.1"/>
    </source>
</evidence>
<name>A0ABT3RR23_9BACT</name>
<proteinExistence type="predicted"/>
<dbReference type="InterPro" id="IPR036291">
    <property type="entry name" value="NAD(P)-bd_dom_sf"/>
</dbReference>
<comment type="caution">
    <text evidence="1">The sequence shown here is derived from an EMBL/GenBank/DDBJ whole genome shotgun (WGS) entry which is preliminary data.</text>
</comment>
<protein>
    <submittedName>
        <fullName evidence="1">Uncharacterized protein</fullName>
    </submittedName>
</protein>
<accession>A0ABT3RR23</accession>
<dbReference type="RefSeq" id="WP_266056259.1">
    <property type="nucleotide sequence ID" value="NZ_JAPFQN010000005.1"/>
</dbReference>
<keyword evidence="2" id="KW-1185">Reference proteome</keyword>